<keyword evidence="5 6" id="KW-0472">Membrane</keyword>
<dbReference type="CDD" id="cd17316">
    <property type="entry name" value="MFS_SV2_like"/>
    <property type="match status" value="1"/>
</dbReference>
<gene>
    <name evidence="8" type="ORF">ENN26_02805</name>
</gene>
<dbReference type="InterPro" id="IPR020846">
    <property type="entry name" value="MFS_dom"/>
</dbReference>
<keyword evidence="3 6" id="KW-0812">Transmembrane</keyword>
<dbReference type="InterPro" id="IPR005829">
    <property type="entry name" value="Sugar_transporter_CS"/>
</dbReference>
<evidence type="ECO:0000256" key="2">
    <source>
        <dbReference type="ARBA" id="ARBA00022448"/>
    </source>
</evidence>
<evidence type="ECO:0000256" key="4">
    <source>
        <dbReference type="ARBA" id="ARBA00022989"/>
    </source>
</evidence>
<dbReference type="Gene3D" id="1.20.1250.20">
    <property type="entry name" value="MFS general substrate transporter like domains"/>
    <property type="match status" value="1"/>
</dbReference>
<feature type="transmembrane region" description="Helical" evidence="6">
    <location>
        <begin position="134"/>
        <end position="155"/>
    </location>
</feature>
<feature type="transmembrane region" description="Helical" evidence="6">
    <location>
        <begin position="362"/>
        <end position="381"/>
    </location>
</feature>
<dbReference type="InterPro" id="IPR036259">
    <property type="entry name" value="MFS_trans_sf"/>
</dbReference>
<dbReference type="GO" id="GO:0016020">
    <property type="term" value="C:membrane"/>
    <property type="evidence" value="ECO:0007669"/>
    <property type="project" value="UniProtKB-SubCell"/>
</dbReference>
<feature type="transmembrane region" description="Helical" evidence="6">
    <location>
        <begin position="321"/>
        <end position="342"/>
    </location>
</feature>
<keyword evidence="4 6" id="KW-1133">Transmembrane helix</keyword>
<dbReference type="PROSITE" id="PS00216">
    <property type="entry name" value="SUGAR_TRANSPORT_1"/>
    <property type="match status" value="1"/>
</dbReference>
<dbReference type="GO" id="GO:0022857">
    <property type="term" value="F:transmembrane transporter activity"/>
    <property type="evidence" value="ECO:0007669"/>
    <property type="project" value="InterPro"/>
</dbReference>
<keyword evidence="2" id="KW-0813">Transport</keyword>
<evidence type="ECO:0000313" key="8">
    <source>
        <dbReference type="EMBL" id="HDP14693.1"/>
    </source>
</evidence>
<evidence type="ECO:0000256" key="5">
    <source>
        <dbReference type="ARBA" id="ARBA00023136"/>
    </source>
</evidence>
<evidence type="ECO:0000256" key="3">
    <source>
        <dbReference type="ARBA" id="ARBA00022692"/>
    </source>
</evidence>
<dbReference type="AlphaFoldDB" id="A0A7C1GR79"/>
<sequence length="418" mass="45916">MVIPVEKKLLVILMSGWAIGALNAGLASGTLTAIRTELNLSPEQAGLILSSWLVGMLIGAFVFGFLSDKIGRKKAIVLSLLTMGIFTPLTSFARDWITLSILRLLAGTGNTGYMVTASVLLAEYSRKETRGRNITLLESSWAIGWLLAIILSRIILPISGWRAVFLSSTITWPVLLVVLLYVPESARFLLLKGKTEEARSLTQRFSIEIPSTSQQEKASLKELFTGKYAARTLMLWIHWFMLAFSYWGIFTWLPDLLARRGLSIVKSLEYSIIITLAQVPGYFSAAYLVEKVGRKRTLATYMLVSGLSSFGLWMATSDQAVLLWGIILSAFNLGAWGVTYAYTPELYPTKLRGTGSGWANSVGRIGGILGPYFVGFMLSQFKEPFTSFLAFAVAQLVSSLTVSVLGIETKGKTLEEVS</sequence>
<feature type="transmembrane region" description="Helical" evidence="6">
    <location>
        <begin position="228"/>
        <end position="250"/>
    </location>
</feature>
<feature type="transmembrane region" description="Helical" evidence="6">
    <location>
        <begin position="387"/>
        <end position="407"/>
    </location>
</feature>
<feature type="transmembrane region" description="Helical" evidence="6">
    <location>
        <begin position="298"/>
        <end position="315"/>
    </location>
</feature>
<dbReference type="Pfam" id="PF07690">
    <property type="entry name" value="MFS_1"/>
    <property type="match status" value="1"/>
</dbReference>
<dbReference type="PROSITE" id="PS50850">
    <property type="entry name" value="MFS"/>
    <property type="match status" value="1"/>
</dbReference>
<feature type="transmembrane region" description="Helical" evidence="6">
    <location>
        <begin position="270"/>
        <end position="289"/>
    </location>
</feature>
<dbReference type="InterPro" id="IPR011701">
    <property type="entry name" value="MFS"/>
</dbReference>
<reference evidence="8" key="1">
    <citation type="journal article" date="2020" name="mSystems">
        <title>Genome- and Community-Level Interaction Insights into Carbon Utilization and Element Cycling Functions of Hydrothermarchaeota in Hydrothermal Sediment.</title>
        <authorList>
            <person name="Zhou Z."/>
            <person name="Liu Y."/>
            <person name="Xu W."/>
            <person name="Pan J."/>
            <person name="Luo Z.H."/>
            <person name="Li M."/>
        </authorList>
    </citation>
    <scope>NUCLEOTIDE SEQUENCE [LARGE SCALE GENOMIC DNA]</scope>
    <source>
        <strain evidence="8">SpSt-116</strain>
    </source>
</reference>
<feature type="transmembrane region" description="Helical" evidence="6">
    <location>
        <begin position="45"/>
        <end position="66"/>
    </location>
</feature>
<dbReference type="PANTHER" id="PTHR23511:SF34">
    <property type="entry name" value="SYNAPTIC VESICLE GLYCOPROTEIN 2"/>
    <property type="match status" value="1"/>
</dbReference>
<dbReference type="SUPFAM" id="SSF103473">
    <property type="entry name" value="MFS general substrate transporter"/>
    <property type="match status" value="1"/>
</dbReference>
<evidence type="ECO:0000256" key="1">
    <source>
        <dbReference type="ARBA" id="ARBA00004141"/>
    </source>
</evidence>
<accession>A0A7C1GR79</accession>
<feature type="transmembrane region" description="Helical" evidence="6">
    <location>
        <begin position="75"/>
        <end position="94"/>
    </location>
</feature>
<protein>
    <submittedName>
        <fullName evidence="8">MFS transporter</fullName>
    </submittedName>
</protein>
<feature type="transmembrane region" description="Helical" evidence="6">
    <location>
        <begin position="100"/>
        <end position="122"/>
    </location>
</feature>
<feature type="transmembrane region" description="Helical" evidence="6">
    <location>
        <begin position="161"/>
        <end position="182"/>
    </location>
</feature>
<comment type="subcellular location">
    <subcellularLocation>
        <location evidence="1">Membrane</location>
        <topology evidence="1">Multi-pass membrane protein</topology>
    </subcellularLocation>
</comment>
<proteinExistence type="predicted"/>
<dbReference type="EMBL" id="DSAY01000052">
    <property type="protein sequence ID" value="HDP14693.1"/>
    <property type="molecule type" value="Genomic_DNA"/>
</dbReference>
<evidence type="ECO:0000256" key="6">
    <source>
        <dbReference type="SAM" id="Phobius"/>
    </source>
</evidence>
<dbReference type="PANTHER" id="PTHR23511">
    <property type="entry name" value="SYNAPTIC VESICLE GLYCOPROTEIN 2"/>
    <property type="match status" value="1"/>
</dbReference>
<evidence type="ECO:0000259" key="7">
    <source>
        <dbReference type="PROSITE" id="PS50850"/>
    </source>
</evidence>
<name>A0A7C1GR79_9CREN</name>
<organism evidence="8">
    <name type="scientific">Thermofilum adornatum</name>
    <dbReference type="NCBI Taxonomy" id="1365176"/>
    <lineage>
        <taxon>Archaea</taxon>
        <taxon>Thermoproteota</taxon>
        <taxon>Thermoprotei</taxon>
        <taxon>Thermofilales</taxon>
        <taxon>Thermofilaceae</taxon>
        <taxon>Thermofilum</taxon>
    </lineage>
</organism>
<comment type="caution">
    <text evidence="8">The sequence shown here is derived from an EMBL/GenBank/DDBJ whole genome shotgun (WGS) entry which is preliminary data.</text>
</comment>
<feature type="domain" description="Major facilitator superfamily (MFS) profile" evidence="7">
    <location>
        <begin position="9"/>
        <end position="410"/>
    </location>
</feature>